<dbReference type="RefSeq" id="WP_161015792.1">
    <property type="nucleotide sequence ID" value="NZ_WWCK01000006.1"/>
</dbReference>
<feature type="region of interest" description="Disordered" evidence="1">
    <location>
        <begin position="50"/>
        <end position="101"/>
    </location>
</feature>
<sequence>MASLSSINALQASVAQAERQVQKDQVRVNQDADRLEASRAQLVKDKQTLADNQRESNQAQATQAAENPTPAINLNSAIENPPRSAQQLPADLQPPKPQVNTLGQTIGQYINVTA</sequence>
<dbReference type="EMBL" id="WWCK01000006">
    <property type="protein sequence ID" value="MYM69285.1"/>
    <property type="molecule type" value="Genomic_DNA"/>
</dbReference>
<reference evidence="2 3" key="1">
    <citation type="submission" date="2019-12" db="EMBL/GenBank/DDBJ databases">
        <title>Novel species isolated from a subtropical stream in China.</title>
        <authorList>
            <person name="Lu H."/>
        </authorList>
    </citation>
    <scope>NUCLEOTIDE SEQUENCE [LARGE SCALE GENOMIC DNA]</scope>
    <source>
        <strain evidence="2 3">FT55W</strain>
    </source>
</reference>
<evidence type="ECO:0000256" key="1">
    <source>
        <dbReference type="SAM" id="MobiDB-lite"/>
    </source>
</evidence>
<keyword evidence="3" id="KW-1185">Reference proteome</keyword>
<protein>
    <submittedName>
        <fullName evidence="2">Uncharacterized protein</fullName>
    </submittedName>
</protein>
<gene>
    <name evidence="2" type="ORF">GTP45_20935</name>
</gene>
<accession>A0A7X4GTA2</accession>
<dbReference type="AlphaFoldDB" id="A0A7X4GTA2"/>
<comment type="caution">
    <text evidence="2">The sequence shown here is derived from an EMBL/GenBank/DDBJ whole genome shotgun (WGS) entry which is preliminary data.</text>
</comment>
<name>A0A7X4GTA2_9BURK</name>
<evidence type="ECO:0000313" key="3">
    <source>
        <dbReference type="Proteomes" id="UP000450012"/>
    </source>
</evidence>
<feature type="compositionally biased region" description="Polar residues" evidence="1">
    <location>
        <begin position="55"/>
        <end position="87"/>
    </location>
</feature>
<proteinExistence type="predicted"/>
<feature type="compositionally biased region" description="Polar residues" evidence="1">
    <location>
        <begin position="1"/>
        <end position="14"/>
    </location>
</feature>
<organism evidence="2 3">
    <name type="scientific">Duganella rivi</name>
    <dbReference type="NCBI Taxonomy" id="2666083"/>
    <lineage>
        <taxon>Bacteria</taxon>
        <taxon>Pseudomonadati</taxon>
        <taxon>Pseudomonadota</taxon>
        <taxon>Betaproteobacteria</taxon>
        <taxon>Burkholderiales</taxon>
        <taxon>Oxalobacteraceae</taxon>
        <taxon>Telluria group</taxon>
        <taxon>Duganella</taxon>
    </lineage>
</organism>
<dbReference type="Proteomes" id="UP000450012">
    <property type="component" value="Unassembled WGS sequence"/>
</dbReference>
<feature type="region of interest" description="Disordered" evidence="1">
    <location>
        <begin position="1"/>
        <end position="35"/>
    </location>
</feature>
<feature type="compositionally biased region" description="Basic and acidic residues" evidence="1">
    <location>
        <begin position="20"/>
        <end position="35"/>
    </location>
</feature>
<evidence type="ECO:0000313" key="2">
    <source>
        <dbReference type="EMBL" id="MYM69285.1"/>
    </source>
</evidence>